<evidence type="ECO:0000313" key="6">
    <source>
        <dbReference type="EMBL" id="NOT33423.1"/>
    </source>
</evidence>
<accession>A0A849SIJ6</accession>
<comment type="caution">
    <text evidence="6">The sequence shown here is derived from an EMBL/GenBank/DDBJ whole genome shotgun (WGS) entry which is preliminary data.</text>
</comment>
<dbReference type="SUPFAM" id="SSF46626">
    <property type="entry name" value="Cytochrome c"/>
    <property type="match status" value="1"/>
</dbReference>
<evidence type="ECO:0000256" key="3">
    <source>
        <dbReference type="ARBA" id="ARBA00023004"/>
    </source>
</evidence>
<sequence length="188" mass="20665">MFKLLGSFVSAIVLTVWSLGSVQQGIKDVRTSLTQLKYAPIRDMRRTVALSPQKFYTQGPDSLTIPVTGWGDRVDPLALEADREAVSARLRNPIESTELSIANGDAVYKKMCVPCHGSDMAADGPVAAAFMPPPDLLGEATRGRTDGFIYAYIRHGGVVMPRYGQSVTAHEAWDLVNFIRHRQKTTSR</sequence>
<dbReference type="GO" id="GO:0009055">
    <property type="term" value="F:electron transfer activity"/>
    <property type="evidence" value="ECO:0007669"/>
    <property type="project" value="InterPro"/>
</dbReference>
<evidence type="ECO:0000256" key="1">
    <source>
        <dbReference type="ARBA" id="ARBA00022617"/>
    </source>
</evidence>
<feature type="domain" description="Cytochrome c" evidence="5">
    <location>
        <begin position="99"/>
        <end position="183"/>
    </location>
</feature>
<keyword evidence="1 4" id="KW-0349">Heme</keyword>
<reference evidence="6 7" key="1">
    <citation type="submission" date="2020-04" db="EMBL/GenBank/DDBJ databases">
        <title>Metagenomic profiling of ammonia- and methane-oxidizing microorganisms in a Dutch drinking water treatment plant.</title>
        <authorList>
            <person name="Poghosyan L."/>
            <person name="Leucker S."/>
        </authorList>
    </citation>
    <scope>NUCLEOTIDE SEQUENCE [LARGE SCALE GENOMIC DNA]</scope>
    <source>
        <strain evidence="6">S-RSF-IL-03</strain>
    </source>
</reference>
<organism evidence="6 7">
    <name type="scientific">Eiseniibacteriota bacterium</name>
    <dbReference type="NCBI Taxonomy" id="2212470"/>
    <lineage>
        <taxon>Bacteria</taxon>
        <taxon>Candidatus Eiseniibacteriota</taxon>
    </lineage>
</organism>
<evidence type="ECO:0000256" key="4">
    <source>
        <dbReference type="PROSITE-ProRule" id="PRU00433"/>
    </source>
</evidence>
<evidence type="ECO:0000259" key="5">
    <source>
        <dbReference type="PROSITE" id="PS51007"/>
    </source>
</evidence>
<evidence type="ECO:0000256" key="2">
    <source>
        <dbReference type="ARBA" id="ARBA00022723"/>
    </source>
</evidence>
<proteinExistence type="predicted"/>
<dbReference type="GO" id="GO:0046872">
    <property type="term" value="F:metal ion binding"/>
    <property type="evidence" value="ECO:0007669"/>
    <property type="project" value="UniProtKB-KW"/>
</dbReference>
<dbReference type="EMBL" id="JABFRW010000049">
    <property type="protein sequence ID" value="NOT33423.1"/>
    <property type="molecule type" value="Genomic_DNA"/>
</dbReference>
<dbReference type="InterPro" id="IPR009056">
    <property type="entry name" value="Cyt_c-like_dom"/>
</dbReference>
<protein>
    <submittedName>
        <fullName evidence="6">Cytochrome c</fullName>
    </submittedName>
</protein>
<dbReference type="AlphaFoldDB" id="A0A849SIJ6"/>
<dbReference type="Pfam" id="PF13442">
    <property type="entry name" value="Cytochrome_CBB3"/>
    <property type="match status" value="1"/>
</dbReference>
<dbReference type="Gene3D" id="1.10.760.10">
    <property type="entry name" value="Cytochrome c-like domain"/>
    <property type="match status" value="1"/>
</dbReference>
<dbReference type="InterPro" id="IPR036909">
    <property type="entry name" value="Cyt_c-like_dom_sf"/>
</dbReference>
<dbReference type="Proteomes" id="UP000580839">
    <property type="component" value="Unassembled WGS sequence"/>
</dbReference>
<dbReference type="PROSITE" id="PS51007">
    <property type="entry name" value="CYTC"/>
    <property type="match status" value="1"/>
</dbReference>
<evidence type="ECO:0000313" key="7">
    <source>
        <dbReference type="Proteomes" id="UP000580839"/>
    </source>
</evidence>
<name>A0A849SIJ6_UNCEI</name>
<keyword evidence="2 4" id="KW-0479">Metal-binding</keyword>
<dbReference type="GO" id="GO:0020037">
    <property type="term" value="F:heme binding"/>
    <property type="evidence" value="ECO:0007669"/>
    <property type="project" value="InterPro"/>
</dbReference>
<keyword evidence="3 4" id="KW-0408">Iron</keyword>
<gene>
    <name evidence="6" type="ORF">HOP12_04545</name>
</gene>